<name>A0A176WHP7_MARPO</name>
<evidence type="ECO:0000313" key="2">
    <source>
        <dbReference type="EMBL" id="OAE32414.1"/>
    </source>
</evidence>
<comment type="caution">
    <text evidence="2">The sequence shown here is derived from an EMBL/GenBank/DDBJ whole genome shotgun (WGS) entry which is preliminary data.</text>
</comment>
<protein>
    <submittedName>
        <fullName evidence="2">Uncharacterized protein</fullName>
    </submittedName>
</protein>
<keyword evidence="3" id="KW-1185">Reference proteome</keyword>
<feature type="compositionally biased region" description="Low complexity" evidence="1">
    <location>
        <begin position="84"/>
        <end position="93"/>
    </location>
</feature>
<feature type="region of interest" description="Disordered" evidence="1">
    <location>
        <begin position="162"/>
        <end position="212"/>
    </location>
</feature>
<evidence type="ECO:0000256" key="1">
    <source>
        <dbReference type="SAM" id="MobiDB-lite"/>
    </source>
</evidence>
<feature type="compositionally biased region" description="Low complexity" evidence="1">
    <location>
        <begin position="203"/>
        <end position="212"/>
    </location>
</feature>
<dbReference type="AlphaFoldDB" id="A0A176WHP7"/>
<feature type="region of interest" description="Disordered" evidence="1">
    <location>
        <begin position="57"/>
        <end position="117"/>
    </location>
</feature>
<evidence type="ECO:0000313" key="3">
    <source>
        <dbReference type="Proteomes" id="UP000077202"/>
    </source>
</evidence>
<sequence>MKTRARVSYSTQQAIDWYVTGLPLEMKTFCRRIKGDNIEEVISSAKAFETFMLNRQRKNSCGSGDREQKPKSSRRKQRAATPLSNESSSSLESSEAEDSSFSEDRIPRKNVSGKKKGRCMAIPEKDFTFIVSKVDALVKDFTDLKDGVDINGGVSGIVASGALDSSTSGGTNEGTRSGPSAAGGGGTRSGTTGHTDDATNEDTSSGTSSTAVGSLGVATSVVPTFNPIAEFFKRGAPRGQGGRGAGAGAIRRHVVGATSTTEVAMAARIEHLEQRLAAMASSGAGASISHEGEDFSYLASAAQVEASVVVTRAMLCERGSVTTTSAEIRKGTVGEQPSTSTLKDETTWQEAAARIELSPARLAIVRKRIVLDVCMVDNQSGLFCLVSSTGQAYVQAKGLLNIGAQPLMLGKAARISLGVWRSELELCPFKNQTSRGVANDRLMKKAWSEASLREEIGGLAAMLQSGIPVCKYLYVEKYETAR</sequence>
<reference evidence="2" key="1">
    <citation type="submission" date="2016-03" db="EMBL/GenBank/DDBJ databases">
        <title>Mechanisms controlling the formation of the plant cell surface in tip-growing cells are functionally conserved among land plants.</title>
        <authorList>
            <person name="Honkanen S."/>
            <person name="Jones V.A."/>
            <person name="Morieri G."/>
            <person name="Champion C."/>
            <person name="Hetherington A.J."/>
            <person name="Kelly S."/>
            <person name="Saint-Marcoux D."/>
            <person name="Proust H."/>
            <person name="Prescott H."/>
            <person name="Dolan L."/>
        </authorList>
    </citation>
    <scope>NUCLEOTIDE SEQUENCE [LARGE SCALE GENOMIC DNA]</scope>
    <source>
        <tissue evidence="2">Whole gametophyte</tissue>
    </source>
</reference>
<accession>A0A176WHP7</accession>
<dbReference type="EMBL" id="LVLJ01000837">
    <property type="protein sequence ID" value="OAE32414.1"/>
    <property type="molecule type" value="Genomic_DNA"/>
</dbReference>
<dbReference type="Proteomes" id="UP000077202">
    <property type="component" value="Unassembled WGS sequence"/>
</dbReference>
<organism evidence="2 3">
    <name type="scientific">Marchantia polymorpha subsp. ruderalis</name>
    <dbReference type="NCBI Taxonomy" id="1480154"/>
    <lineage>
        <taxon>Eukaryota</taxon>
        <taxon>Viridiplantae</taxon>
        <taxon>Streptophyta</taxon>
        <taxon>Embryophyta</taxon>
        <taxon>Marchantiophyta</taxon>
        <taxon>Marchantiopsida</taxon>
        <taxon>Marchantiidae</taxon>
        <taxon>Marchantiales</taxon>
        <taxon>Marchantiaceae</taxon>
        <taxon>Marchantia</taxon>
    </lineage>
</organism>
<proteinExistence type="predicted"/>
<gene>
    <name evidence="2" type="ORF">AXG93_3671s1330</name>
</gene>